<dbReference type="InterPro" id="IPR036680">
    <property type="entry name" value="SPOR-like_sf"/>
</dbReference>
<keyword evidence="1" id="KW-0732">Signal</keyword>
<evidence type="ECO:0000256" key="5">
    <source>
        <dbReference type="RuleBase" id="RU003495"/>
    </source>
</evidence>
<dbReference type="HAMAP" id="MF_02071">
    <property type="entry name" value="RlpA"/>
    <property type="match status" value="1"/>
</dbReference>
<accession>A0ABX6K3U7</accession>
<sequence length="272" mass="30452">MRAIVILFAMLLSACSTQQGRYQMADDQAPERLPEQVHTDDAQPRYEPYSLAGNKDYTLNGQRYEILREPRGYQEAGIASWYGQKFHGHKTSNGEVYDMYSMSAAHKTLPLPSYVEVTNQNNGKKAIVRVNDRGPFHNERLIDLSYAAAKKLGVLQTGTAPVALRLISPEKPAQDEWHSARHHAYYVQLLALSDGLKASQSAEQLAKAHGLPTHIARRDQVYRVRFGPFYDRGQAQQAMQVAKQHQLPGAFIVTEALVNDDTSVTSAKTNNQ</sequence>
<keyword evidence="4" id="KW-0449">Lipoprotein</keyword>
<keyword evidence="4" id="KW-1003">Cell membrane</keyword>
<dbReference type="Proteomes" id="UP000501408">
    <property type="component" value="Chromosome 1"/>
</dbReference>
<comment type="similarity">
    <text evidence="4 5">Belongs to the RlpA family.</text>
</comment>
<dbReference type="NCBIfam" id="TIGR00413">
    <property type="entry name" value="rlpA"/>
    <property type="match status" value="1"/>
</dbReference>
<dbReference type="Gene3D" id="3.30.70.1070">
    <property type="entry name" value="Sporulation related repeat"/>
    <property type="match status" value="1"/>
</dbReference>
<evidence type="ECO:0000313" key="8">
    <source>
        <dbReference type="Proteomes" id="UP000501408"/>
    </source>
</evidence>
<dbReference type="InterPro" id="IPR036908">
    <property type="entry name" value="RlpA-like_sf"/>
</dbReference>
<comment type="function">
    <text evidence="4">Lytic transglycosylase with a strong preference for naked glycan strands that lack stem peptides.</text>
</comment>
<dbReference type="EC" id="4.2.2.-" evidence="4"/>
<evidence type="ECO:0000256" key="1">
    <source>
        <dbReference type="ARBA" id="ARBA00022729"/>
    </source>
</evidence>
<evidence type="ECO:0000256" key="2">
    <source>
        <dbReference type="ARBA" id="ARBA00023239"/>
    </source>
</evidence>
<gene>
    <name evidence="4" type="primary">rlpA</name>
    <name evidence="7" type="ORF">HBA18_03860</name>
</gene>
<evidence type="ECO:0000256" key="4">
    <source>
        <dbReference type="HAMAP-Rule" id="MF_02071"/>
    </source>
</evidence>
<dbReference type="SUPFAM" id="SSF110997">
    <property type="entry name" value="Sporulation related repeat"/>
    <property type="match status" value="1"/>
</dbReference>
<dbReference type="InterPro" id="IPR012997">
    <property type="entry name" value="RplA"/>
</dbReference>
<keyword evidence="3 4" id="KW-0961">Cell wall biogenesis/degradation</keyword>
<dbReference type="PROSITE" id="PS51724">
    <property type="entry name" value="SPOR"/>
    <property type="match status" value="1"/>
</dbReference>
<evidence type="ECO:0000259" key="6">
    <source>
        <dbReference type="PROSITE" id="PS51724"/>
    </source>
</evidence>
<dbReference type="SUPFAM" id="SSF50685">
    <property type="entry name" value="Barwin-like endoglucanases"/>
    <property type="match status" value="1"/>
</dbReference>
<dbReference type="EMBL" id="CP050266">
    <property type="protein sequence ID" value="QIR05589.1"/>
    <property type="molecule type" value="Genomic_DNA"/>
</dbReference>
<reference evidence="7 8" key="1">
    <citation type="submission" date="2020-03" db="EMBL/GenBank/DDBJ databases">
        <title>Genome mining reveals the biosynthetic pathways of PHA and ectoines of the halophilic strain Salinivibrio costicola M318 isolated from fermented shrimp paste.</title>
        <authorList>
            <person name="Doan T.V."/>
            <person name="Tran L.T."/>
            <person name="Trieu T.A."/>
            <person name="Nguyen Q.V."/>
            <person name="Quach T.N."/>
            <person name="Phi T.Q."/>
            <person name="Kumar S."/>
        </authorList>
    </citation>
    <scope>NUCLEOTIDE SEQUENCE [LARGE SCALE GENOMIC DNA]</scope>
    <source>
        <strain evidence="7 8">M318</strain>
    </source>
</reference>
<organism evidence="7 8">
    <name type="scientific">Salinivibrio costicola</name>
    <name type="common">Vibrio costicola</name>
    <dbReference type="NCBI Taxonomy" id="51367"/>
    <lineage>
        <taxon>Bacteria</taxon>
        <taxon>Pseudomonadati</taxon>
        <taxon>Pseudomonadota</taxon>
        <taxon>Gammaproteobacteria</taxon>
        <taxon>Vibrionales</taxon>
        <taxon>Vibrionaceae</taxon>
        <taxon>Salinivibrio</taxon>
    </lineage>
</organism>
<evidence type="ECO:0000313" key="7">
    <source>
        <dbReference type="EMBL" id="QIR05589.1"/>
    </source>
</evidence>
<dbReference type="InterPro" id="IPR009009">
    <property type="entry name" value="RlpA-like_DPBB"/>
</dbReference>
<keyword evidence="4" id="KW-0564">Palmitate</keyword>
<dbReference type="InterPro" id="IPR007730">
    <property type="entry name" value="SPOR-like_dom"/>
</dbReference>
<comment type="subcellular location">
    <subcellularLocation>
        <location evidence="4">Cell membrane</location>
        <topology evidence="4">Lipid-anchor</topology>
    </subcellularLocation>
</comment>
<name>A0ABX6K3U7_SALCS</name>
<keyword evidence="8" id="KW-1185">Reference proteome</keyword>
<dbReference type="Pfam" id="PF03330">
    <property type="entry name" value="DPBB_1"/>
    <property type="match status" value="1"/>
</dbReference>
<dbReference type="RefSeq" id="WP_069587425.1">
    <property type="nucleotide sequence ID" value="NZ_CP050266.1"/>
</dbReference>
<feature type="domain" description="SPOR" evidence="6">
    <location>
        <begin position="179"/>
        <end position="255"/>
    </location>
</feature>
<dbReference type="Gene3D" id="2.40.40.10">
    <property type="entry name" value="RlpA-like domain"/>
    <property type="match status" value="1"/>
</dbReference>
<proteinExistence type="inferred from homology"/>
<protein>
    <recommendedName>
        <fullName evidence="4">Endolytic peptidoglycan transglycosylase RlpA</fullName>
        <ecNumber evidence="4">4.2.2.-</ecNumber>
    </recommendedName>
</protein>
<keyword evidence="2 4" id="KW-0456">Lyase</keyword>
<dbReference type="CDD" id="cd22268">
    <property type="entry name" value="DPBB_RlpA-like"/>
    <property type="match status" value="1"/>
</dbReference>
<keyword evidence="4" id="KW-0472">Membrane</keyword>
<dbReference type="PANTHER" id="PTHR34183">
    <property type="entry name" value="ENDOLYTIC PEPTIDOGLYCAN TRANSGLYCOSYLASE RLPA"/>
    <property type="match status" value="1"/>
</dbReference>
<dbReference type="PANTHER" id="PTHR34183:SF1">
    <property type="entry name" value="ENDOLYTIC PEPTIDOGLYCAN TRANSGLYCOSYLASE RLPA"/>
    <property type="match status" value="1"/>
</dbReference>
<dbReference type="InterPro" id="IPR034718">
    <property type="entry name" value="RlpA"/>
</dbReference>
<evidence type="ECO:0000256" key="3">
    <source>
        <dbReference type="ARBA" id="ARBA00023316"/>
    </source>
</evidence>
<dbReference type="PROSITE" id="PS51257">
    <property type="entry name" value="PROKAR_LIPOPROTEIN"/>
    <property type="match status" value="1"/>
</dbReference>
<dbReference type="Pfam" id="PF05036">
    <property type="entry name" value="SPOR"/>
    <property type="match status" value="1"/>
</dbReference>